<dbReference type="HOGENOM" id="CLU_014996_0_0_1"/>
<dbReference type="OrthoDB" id="10039566at2759"/>
<keyword evidence="2" id="KW-0812">Transmembrane</keyword>
<dbReference type="EMBL" id="KN840652">
    <property type="protein sequence ID" value="KIP02805.1"/>
    <property type="molecule type" value="Genomic_DNA"/>
</dbReference>
<keyword evidence="4" id="KW-1185">Reference proteome</keyword>
<keyword evidence="2" id="KW-1133">Transmembrane helix</keyword>
<feature type="region of interest" description="Disordered" evidence="1">
    <location>
        <begin position="477"/>
        <end position="505"/>
    </location>
</feature>
<evidence type="ECO:0000256" key="1">
    <source>
        <dbReference type="SAM" id="MobiDB-lite"/>
    </source>
</evidence>
<evidence type="ECO:0000313" key="3">
    <source>
        <dbReference type="EMBL" id="KIP02805.1"/>
    </source>
</evidence>
<organism evidence="3 4">
    <name type="scientific">Phlebiopsis gigantea (strain 11061_1 CR5-6)</name>
    <name type="common">White-rot fungus</name>
    <name type="synonym">Peniophora gigantea</name>
    <dbReference type="NCBI Taxonomy" id="745531"/>
    <lineage>
        <taxon>Eukaryota</taxon>
        <taxon>Fungi</taxon>
        <taxon>Dikarya</taxon>
        <taxon>Basidiomycota</taxon>
        <taxon>Agaricomycotina</taxon>
        <taxon>Agaricomycetes</taxon>
        <taxon>Polyporales</taxon>
        <taxon>Phanerochaetaceae</taxon>
        <taxon>Phlebiopsis</taxon>
    </lineage>
</organism>
<reference evidence="3 4" key="1">
    <citation type="journal article" date="2014" name="PLoS Genet.">
        <title>Analysis of the Phlebiopsis gigantea genome, transcriptome and secretome provides insight into its pioneer colonization strategies of wood.</title>
        <authorList>
            <person name="Hori C."/>
            <person name="Ishida T."/>
            <person name="Igarashi K."/>
            <person name="Samejima M."/>
            <person name="Suzuki H."/>
            <person name="Master E."/>
            <person name="Ferreira P."/>
            <person name="Ruiz-Duenas F.J."/>
            <person name="Held B."/>
            <person name="Canessa P."/>
            <person name="Larrondo L.F."/>
            <person name="Schmoll M."/>
            <person name="Druzhinina I.S."/>
            <person name="Kubicek C.P."/>
            <person name="Gaskell J.A."/>
            <person name="Kersten P."/>
            <person name="St John F."/>
            <person name="Glasner J."/>
            <person name="Sabat G."/>
            <person name="Splinter BonDurant S."/>
            <person name="Syed K."/>
            <person name="Yadav J."/>
            <person name="Mgbeahuruike A.C."/>
            <person name="Kovalchuk A."/>
            <person name="Asiegbu F.O."/>
            <person name="Lackner G."/>
            <person name="Hoffmeister D."/>
            <person name="Rencoret J."/>
            <person name="Gutierrez A."/>
            <person name="Sun H."/>
            <person name="Lindquist E."/>
            <person name="Barry K."/>
            <person name="Riley R."/>
            <person name="Grigoriev I.V."/>
            <person name="Henrissat B."/>
            <person name="Kues U."/>
            <person name="Berka R.M."/>
            <person name="Martinez A.T."/>
            <person name="Covert S.F."/>
            <person name="Blanchette R.A."/>
            <person name="Cullen D."/>
        </authorList>
    </citation>
    <scope>NUCLEOTIDE SEQUENCE [LARGE SCALE GENOMIC DNA]</scope>
    <source>
        <strain evidence="3 4">11061_1 CR5-6</strain>
    </source>
</reference>
<protein>
    <submittedName>
        <fullName evidence="3">Uncharacterized protein</fullName>
    </submittedName>
</protein>
<dbReference type="AlphaFoldDB" id="A0A0C3S474"/>
<proteinExistence type="predicted"/>
<dbReference type="Proteomes" id="UP000053257">
    <property type="component" value="Unassembled WGS sequence"/>
</dbReference>
<sequence length="617" mass="66062">MSSGEPTTPPNNSKGKARATSQDLDERTPLLASGSGTHYDPEPSAPRRRRLLSKLLSVFLFSFSVCILLFLLVLLIAYSYGSRASDISPDELIQRALVARGPDRLDVLNITKEGGIWVNVRGRVGLDAGSVIGVASGDNDSLYKDLWKSVGRWGIHQLDRVSVNLTTIDITSQDDQLATLSLPPLELPLTADPPPDDTWLTKVSIPVYILPTKNVSALARFVRESWRDGSIRVEASVGRATVRGGRLSDGGWRSMLRTVHSDVHSRVSVKIPRLPGLPAPGNGQPLPPLSELVALQSFRIESNSSQLAIHANATAVNPIPENIHYTSASLPFTISLPAINHTSELIPIASVETAPFTLNHPNISVSLSGRVLSFNGNASATVSAFLANYVSARDSQLSISTPLLPGLSVNTTFPALRPKPQILRDVTIRNMKIKSNGGDMLASGTVYARIVLPPGFHVDVNVTRILPDVLIFDGVVPDDEEGATPPPSSEVYVPPAPPLPDPLPEGAFGHIRPDDWVASNSIRVPSSDGDGTAVEVLAYIEDVPIEVLPGRDREFRNFVGKVIFSTNGAVAGVRGEAAVIVGIEGLPLDHGEMELDGLPFKGLVRIGKNTLPASLMS</sequence>
<evidence type="ECO:0000313" key="4">
    <source>
        <dbReference type="Proteomes" id="UP000053257"/>
    </source>
</evidence>
<dbReference type="STRING" id="745531.A0A0C3S474"/>
<gene>
    <name evidence="3" type="ORF">PHLGIDRAFT_111635</name>
</gene>
<feature type="region of interest" description="Disordered" evidence="1">
    <location>
        <begin position="1"/>
        <end position="45"/>
    </location>
</feature>
<feature type="compositionally biased region" description="Polar residues" evidence="1">
    <location>
        <begin position="1"/>
        <end position="22"/>
    </location>
</feature>
<keyword evidence="2" id="KW-0472">Membrane</keyword>
<name>A0A0C3S474_PHLG1</name>
<evidence type="ECO:0000256" key="2">
    <source>
        <dbReference type="SAM" id="Phobius"/>
    </source>
</evidence>
<feature type="transmembrane region" description="Helical" evidence="2">
    <location>
        <begin position="55"/>
        <end position="80"/>
    </location>
</feature>
<feature type="compositionally biased region" description="Pro residues" evidence="1">
    <location>
        <begin position="484"/>
        <end position="503"/>
    </location>
</feature>
<accession>A0A0C3S474</accession>